<feature type="chain" id="PRO_5040453483" evidence="2">
    <location>
        <begin position="20"/>
        <end position="159"/>
    </location>
</feature>
<evidence type="ECO:0000313" key="3">
    <source>
        <dbReference type="EMBL" id="KAJ6641086.1"/>
    </source>
</evidence>
<dbReference type="Proteomes" id="UP001151699">
    <property type="component" value="Chromosome B"/>
</dbReference>
<evidence type="ECO:0000313" key="4">
    <source>
        <dbReference type="Proteomes" id="UP001151699"/>
    </source>
</evidence>
<evidence type="ECO:0000256" key="1">
    <source>
        <dbReference type="SAM" id="MobiDB-lite"/>
    </source>
</evidence>
<feature type="region of interest" description="Disordered" evidence="1">
    <location>
        <begin position="75"/>
        <end position="95"/>
    </location>
</feature>
<organism evidence="3 4">
    <name type="scientific">Pseudolycoriella hygida</name>
    <dbReference type="NCBI Taxonomy" id="35572"/>
    <lineage>
        <taxon>Eukaryota</taxon>
        <taxon>Metazoa</taxon>
        <taxon>Ecdysozoa</taxon>
        <taxon>Arthropoda</taxon>
        <taxon>Hexapoda</taxon>
        <taxon>Insecta</taxon>
        <taxon>Pterygota</taxon>
        <taxon>Neoptera</taxon>
        <taxon>Endopterygota</taxon>
        <taxon>Diptera</taxon>
        <taxon>Nematocera</taxon>
        <taxon>Sciaroidea</taxon>
        <taxon>Sciaridae</taxon>
        <taxon>Pseudolycoriella</taxon>
    </lineage>
</organism>
<name>A0A9Q0N0P3_9DIPT</name>
<feature type="signal peptide" evidence="2">
    <location>
        <begin position="1"/>
        <end position="19"/>
    </location>
</feature>
<gene>
    <name evidence="3" type="ORF">Bhyg_06021</name>
</gene>
<protein>
    <submittedName>
        <fullName evidence="3">Uncharacterized protein</fullName>
    </submittedName>
</protein>
<keyword evidence="2" id="KW-0732">Signal</keyword>
<keyword evidence="4" id="KW-1185">Reference proteome</keyword>
<dbReference type="EMBL" id="WJQU01000002">
    <property type="protein sequence ID" value="KAJ6641086.1"/>
    <property type="molecule type" value="Genomic_DNA"/>
</dbReference>
<proteinExistence type="predicted"/>
<accession>A0A9Q0N0P3</accession>
<comment type="caution">
    <text evidence="3">The sequence shown here is derived from an EMBL/GenBank/DDBJ whole genome shotgun (WGS) entry which is preliminary data.</text>
</comment>
<evidence type="ECO:0000256" key="2">
    <source>
        <dbReference type="SAM" id="SignalP"/>
    </source>
</evidence>
<dbReference type="AlphaFoldDB" id="A0A9Q0N0P3"/>
<sequence length="159" mass="17865">MRELYVLIIAVCFVQLCTGAAVFGEKSFPTDSSEGLTDEDINNFRKVINTAAGVKNETLETLQGVLNKFKIGTTSAEKREGASSEEDTENDSSVKEWTVEELSKFEKELKTKLSVEETEEIMKILRKFREGSTPEERKQAEMDVVLYGINGAVERFLLL</sequence>
<reference evidence="3" key="1">
    <citation type="submission" date="2022-07" db="EMBL/GenBank/DDBJ databases">
        <authorList>
            <person name="Trinca V."/>
            <person name="Uliana J.V.C."/>
            <person name="Torres T.T."/>
            <person name="Ward R.J."/>
            <person name="Monesi N."/>
        </authorList>
    </citation>
    <scope>NUCLEOTIDE SEQUENCE</scope>
    <source>
        <strain evidence="3">HSMRA1968</strain>
        <tissue evidence="3">Whole embryos</tissue>
    </source>
</reference>